<evidence type="ECO:0000256" key="1">
    <source>
        <dbReference type="SAM" id="Phobius"/>
    </source>
</evidence>
<feature type="transmembrane region" description="Helical" evidence="1">
    <location>
        <begin position="61"/>
        <end position="85"/>
    </location>
</feature>
<protein>
    <submittedName>
        <fullName evidence="2">Uncharacterized protein</fullName>
    </submittedName>
</protein>
<feature type="transmembrane region" description="Helical" evidence="1">
    <location>
        <begin position="32"/>
        <end position="49"/>
    </location>
</feature>
<keyword evidence="1" id="KW-1133">Transmembrane helix</keyword>
<organism evidence="2 3">
    <name type="scientific">Elstera litoralis</name>
    <dbReference type="NCBI Taxonomy" id="552518"/>
    <lineage>
        <taxon>Bacteria</taxon>
        <taxon>Pseudomonadati</taxon>
        <taxon>Pseudomonadota</taxon>
        <taxon>Alphaproteobacteria</taxon>
        <taxon>Rhodospirillales</taxon>
        <taxon>Rhodospirillaceae</taxon>
        <taxon>Elstera</taxon>
    </lineage>
</organism>
<dbReference type="EMBL" id="LAJY01000121">
    <property type="protein sequence ID" value="KJV10281.1"/>
    <property type="molecule type" value="Genomic_DNA"/>
</dbReference>
<keyword evidence="1" id="KW-0812">Transmembrane</keyword>
<dbReference type="Proteomes" id="UP000033774">
    <property type="component" value="Unassembled WGS sequence"/>
</dbReference>
<accession>A0A0F3IU97</accession>
<dbReference type="AlphaFoldDB" id="A0A0F3IU97"/>
<proteinExistence type="predicted"/>
<reference evidence="2 3" key="1">
    <citation type="submission" date="2015-03" db="EMBL/GenBank/DDBJ databases">
        <title>Draft genome sequence of Elstera litoralis.</title>
        <authorList>
            <person name="Rahalkar M.C."/>
            <person name="Dhakephalkar P.K."/>
            <person name="Pore S.D."/>
            <person name="Arora P."/>
            <person name="Kapse N.G."/>
            <person name="Pandit P.S."/>
        </authorList>
    </citation>
    <scope>NUCLEOTIDE SEQUENCE [LARGE SCALE GENOMIC DNA]</scope>
    <source>
        <strain evidence="2 3">Dia-1</strain>
    </source>
</reference>
<evidence type="ECO:0000313" key="3">
    <source>
        <dbReference type="Proteomes" id="UP000033774"/>
    </source>
</evidence>
<comment type="caution">
    <text evidence="2">The sequence shown here is derived from an EMBL/GenBank/DDBJ whole genome shotgun (WGS) entry which is preliminary data.</text>
</comment>
<keyword evidence="3" id="KW-1185">Reference proteome</keyword>
<keyword evidence="1" id="KW-0472">Membrane</keyword>
<sequence length="143" mass="16256">MSDDPVDPHKVKVYEIFRDQIFGEDLLINRRAYATIISQILFIALWMYAGAHPDLYPDGNIRLFIAIAQAIAATLGFIAIVSGFLEVRQSKRRYKKNYVAGQETAYVPLIVRPSRIHTLSHITAVATPIVFLLLSLFFVYRSL</sequence>
<feature type="transmembrane region" description="Helical" evidence="1">
    <location>
        <begin position="119"/>
        <end position="140"/>
    </location>
</feature>
<gene>
    <name evidence="2" type="ORF">VZ95_06040</name>
</gene>
<name>A0A0F3IU97_9PROT</name>
<evidence type="ECO:0000313" key="2">
    <source>
        <dbReference type="EMBL" id="KJV10281.1"/>
    </source>
</evidence>